<comment type="similarity">
    <text evidence="2">Belongs to the TMEM175 family.</text>
</comment>
<comment type="caution">
    <text evidence="14">The sequence shown here is derived from an EMBL/GenBank/DDBJ whole genome shotgun (WGS) entry which is preliminary data.</text>
</comment>
<evidence type="ECO:0000256" key="12">
    <source>
        <dbReference type="ARBA" id="ARBA00034430"/>
    </source>
</evidence>
<evidence type="ECO:0000256" key="3">
    <source>
        <dbReference type="ARBA" id="ARBA00022448"/>
    </source>
</evidence>
<feature type="transmembrane region" description="Helical" evidence="13">
    <location>
        <begin position="20"/>
        <end position="41"/>
    </location>
</feature>
<sequence length="188" mass="21722">MLEFHIPNYQPGHLLPAILAQWPLMLSYVFSYFYVGTLWLFHHDYFNMLQRIDRNLNMLNLLMLFSITLIDYPMSLVADALTTGNRQDMQTAFIVYDLVALFISATFYLMYAYLHHHQALKKPGVSMAFYTAIKLDPVRSVTIYALAIIATFWSVWLGVILLASGIIFHFVAYLRMSHQLEQAKGGTQ</sequence>
<accession>A0A837RBN5</accession>
<keyword evidence="6" id="KW-0631">Potassium channel</keyword>
<proteinExistence type="inferred from homology"/>
<evidence type="ECO:0000256" key="9">
    <source>
        <dbReference type="ARBA" id="ARBA00023065"/>
    </source>
</evidence>
<evidence type="ECO:0000256" key="2">
    <source>
        <dbReference type="ARBA" id="ARBA00006920"/>
    </source>
</evidence>
<dbReference type="AlphaFoldDB" id="A0A837RBN5"/>
<evidence type="ECO:0000256" key="1">
    <source>
        <dbReference type="ARBA" id="ARBA00004141"/>
    </source>
</evidence>
<dbReference type="GO" id="GO:0015252">
    <property type="term" value="F:proton channel activity"/>
    <property type="evidence" value="ECO:0007669"/>
    <property type="project" value="InterPro"/>
</dbReference>
<evidence type="ECO:0000256" key="5">
    <source>
        <dbReference type="ARBA" id="ARBA00022692"/>
    </source>
</evidence>
<feature type="transmembrane region" description="Helical" evidence="13">
    <location>
        <begin position="61"/>
        <end position="81"/>
    </location>
</feature>
<evidence type="ECO:0000313" key="14">
    <source>
        <dbReference type="EMBL" id="KRK25020.1"/>
    </source>
</evidence>
<evidence type="ECO:0000256" key="6">
    <source>
        <dbReference type="ARBA" id="ARBA00022826"/>
    </source>
</evidence>
<keyword evidence="7" id="KW-0630">Potassium</keyword>
<feature type="transmembrane region" description="Helical" evidence="13">
    <location>
        <begin position="143"/>
        <end position="171"/>
    </location>
</feature>
<dbReference type="GO" id="GO:0016020">
    <property type="term" value="C:membrane"/>
    <property type="evidence" value="ECO:0007669"/>
    <property type="project" value="UniProtKB-SubCell"/>
</dbReference>
<evidence type="ECO:0000256" key="11">
    <source>
        <dbReference type="ARBA" id="ARBA00023303"/>
    </source>
</evidence>
<evidence type="ECO:0000256" key="10">
    <source>
        <dbReference type="ARBA" id="ARBA00023136"/>
    </source>
</evidence>
<evidence type="ECO:0000256" key="4">
    <source>
        <dbReference type="ARBA" id="ARBA00022538"/>
    </source>
</evidence>
<evidence type="ECO:0000256" key="8">
    <source>
        <dbReference type="ARBA" id="ARBA00022989"/>
    </source>
</evidence>
<keyword evidence="9" id="KW-0406">Ion transport</keyword>
<comment type="catalytic activity">
    <reaction evidence="12">
        <text>K(+)(in) = K(+)(out)</text>
        <dbReference type="Rhea" id="RHEA:29463"/>
        <dbReference type="ChEBI" id="CHEBI:29103"/>
    </reaction>
</comment>
<evidence type="ECO:0000313" key="15">
    <source>
        <dbReference type="Proteomes" id="UP000051020"/>
    </source>
</evidence>
<keyword evidence="11" id="KW-0407">Ion channel</keyword>
<keyword evidence="8 13" id="KW-1133">Transmembrane helix</keyword>
<reference evidence="14 15" key="1">
    <citation type="journal article" date="2015" name="Genome Announc.">
        <title>Expanding the biotechnology potential of lactobacilli through comparative genomics of 213 strains and associated genera.</title>
        <authorList>
            <person name="Sun Z."/>
            <person name="Harris H.M."/>
            <person name="McCann A."/>
            <person name="Guo C."/>
            <person name="Argimon S."/>
            <person name="Zhang W."/>
            <person name="Yang X."/>
            <person name="Jeffery I.B."/>
            <person name="Cooney J.C."/>
            <person name="Kagawa T.F."/>
            <person name="Liu W."/>
            <person name="Song Y."/>
            <person name="Salvetti E."/>
            <person name="Wrobel A."/>
            <person name="Rasinkangas P."/>
            <person name="Parkhill J."/>
            <person name="Rea M.C."/>
            <person name="O'Sullivan O."/>
            <person name="Ritari J."/>
            <person name="Douillard F.P."/>
            <person name="Paul Ross R."/>
            <person name="Yang R."/>
            <person name="Briner A.E."/>
            <person name="Felis G.E."/>
            <person name="de Vos W.M."/>
            <person name="Barrangou R."/>
            <person name="Klaenhammer T.R."/>
            <person name="Caufield P.W."/>
            <person name="Cui Y."/>
            <person name="Zhang H."/>
            <person name="O'Toole P.W."/>
        </authorList>
    </citation>
    <scope>NUCLEOTIDE SEQUENCE [LARGE SCALE GENOMIC DNA]</scope>
    <source>
        <strain evidence="14 15">DSM 20314</strain>
    </source>
</reference>
<keyword evidence="3" id="KW-0813">Transport</keyword>
<feature type="transmembrane region" description="Helical" evidence="13">
    <location>
        <begin position="93"/>
        <end position="114"/>
    </location>
</feature>
<dbReference type="InterPro" id="IPR010617">
    <property type="entry name" value="TMEM175-like"/>
</dbReference>
<comment type="subcellular location">
    <subcellularLocation>
        <location evidence="1">Membrane</location>
        <topology evidence="1">Multi-pass membrane protein</topology>
    </subcellularLocation>
</comment>
<evidence type="ECO:0000256" key="7">
    <source>
        <dbReference type="ARBA" id="ARBA00022958"/>
    </source>
</evidence>
<dbReference type="EMBL" id="AZCU01000009">
    <property type="protein sequence ID" value="KRK25020.1"/>
    <property type="molecule type" value="Genomic_DNA"/>
</dbReference>
<organism evidence="14 15">
    <name type="scientific">Lactiplantibacillus pentosus DSM 20314</name>
    <dbReference type="NCBI Taxonomy" id="1423791"/>
    <lineage>
        <taxon>Bacteria</taxon>
        <taxon>Bacillati</taxon>
        <taxon>Bacillota</taxon>
        <taxon>Bacilli</taxon>
        <taxon>Lactobacillales</taxon>
        <taxon>Lactobacillaceae</taxon>
        <taxon>Lactiplantibacillus</taxon>
    </lineage>
</organism>
<dbReference type="Proteomes" id="UP000051020">
    <property type="component" value="Unassembled WGS sequence"/>
</dbReference>
<protein>
    <submittedName>
        <fullName evidence="14">Hypothetical membrane protein, duf1211 family</fullName>
    </submittedName>
</protein>
<dbReference type="Pfam" id="PF06736">
    <property type="entry name" value="TMEM175"/>
    <property type="match status" value="1"/>
</dbReference>
<dbReference type="GO" id="GO:0005267">
    <property type="term" value="F:potassium channel activity"/>
    <property type="evidence" value="ECO:0007669"/>
    <property type="project" value="UniProtKB-KW"/>
</dbReference>
<keyword evidence="5 13" id="KW-0812">Transmembrane</keyword>
<evidence type="ECO:0000256" key="13">
    <source>
        <dbReference type="SAM" id="Phobius"/>
    </source>
</evidence>
<keyword evidence="10 13" id="KW-0472">Membrane</keyword>
<keyword evidence="4" id="KW-0633">Potassium transport</keyword>
<name>A0A837RBN5_LACPE</name>
<gene>
    <name evidence="14" type="ORF">FD24_GL003457</name>
</gene>